<dbReference type="PROSITE" id="PS51819">
    <property type="entry name" value="VOC"/>
    <property type="match status" value="1"/>
</dbReference>
<dbReference type="Proteomes" id="UP000005522">
    <property type="component" value="Chromosome"/>
</dbReference>
<gene>
    <name evidence="2" type="ORF">Acaty_c0958</name>
</gene>
<dbReference type="GeneID" id="92930985"/>
<dbReference type="Gene3D" id="3.10.180.10">
    <property type="entry name" value="2,3-Dihydroxybiphenyl 1,2-Dioxygenase, domain 1"/>
    <property type="match status" value="1"/>
</dbReference>
<dbReference type="InterPro" id="IPR037523">
    <property type="entry name" value="VOC_core"/>
</dbReference>
<reference evidence="2 3" key="1">
    <citation type="journal article" date="2009" name="J. Bacteriol.">
        <title>Draft genome sequence of the extremely acidophilic bacterium Acidithiobacillus caldus ATCC 51756 reveals metabolic versatility in the genus Acidithiobacillus.</title>
        <authorList>
            <person name="Valdes J."/>
            <person name="Quatrini R."/>
            <person name="Hallberg K."/>
            <person name="Dopson M."/>
            <person name="Valenzuela P.D."/>
            <person name="Holmes D.S."/>
        </authorList>
    </citation>
    <scope>NUCLEOTIDE SEQUENCE [LARGE SCALE GENOMIC DNA]</scope>
    <source>
        <strain evidence="3">ATCC 51756 / DSM 8584 / KU</strain>
    </source>
</reference>
<feature type="domain" description="VOC" evidence="1">
    <location>
        <begin position="13"/>
        <end position="132"/>
    </location>
</feature>
<dbReference type="PANTHER" id="PTHR41294:SF1">
    <property type="entry name" value="CADMIUM-INDUCED PROTEIN CADI"/>
    <property type="match status" value="1"/>
</dbReference>
<dbReference type="GO" id="GO:0046686">
    <property type="term" value="P:response to cadmium ion"/>
    <property type="evidence" value="ECO:0007669"/>
    <property type="project" value="TreeGrafter"/>
</dbReference>
<name>A0A059ZTN3_ACICK</name>
<dbReference type="InterPro" id="IPR052393">
    <property type="entry name" value="Cadmium-induced_rsp"/>
</dbReference>
<dbReference type="KEGG" id="acz:Acaty_c0958"/>
<sequence>MSTELSPLVPARQEFHLSFRVTDLARSTAFYRDFFGVEPRQQTARFSTFIVPDLCLNLVILVNDRDEPLDTYSLYHVGLGVRSKEAVIAAYHRAVAAGAEVVKPPRSTWRGTPLHELWLRDPTGYLLEIYARMTEEELATMPADQEPVFLVPGTESR</sequence>
<dbReference type="InterPro" id="IPR004360">
    <property type="entry name" value="Glyas_Fos-R_dOase_dom"/>
</dbReference>
<dbReference type="SUPFAM" id="SSF54593">
    <property type="entry name" value="Glyoxalase/Bleomycin resistance protein/Dihydroxybiphenyl dioxygenase"/>
    <property type="match status" value="1"/>
</dbReference>
<proteinExistence type="predicted"/>
<dbReference type="RefSeq" id="WP_004871380.1">
    <property type="nucleotide sequence ID" value="NZ_CP005986.1"/>
</dbReference>
<dbReference type="Pfam" id="PF00903">
    <property type="entry name" value="Glyoxalase"/>
    <property type="match status" value="1"/>
</dbReference>
<dbReference type="EC" id="1.20.4.1" evidence="2"/>
<dbReference type="eggNOG" id="COG0346">
    <property type="taxonomic scope" value="Bacteria"/>
</dbReference>
<accession>A0A059ZTN3</accession>
<keyword evidence="2" id="KW-0560">Oxidoreductase</keyword>
<dbReference type="CDD" id="cd07254">
    <property type="entry name" value="VOC_like"/>
    <property type="match status" value="1"/>
</dbReference>
<evidence type="ECO:0000259" key="1">
    <source>
        <dbReference type="PROSITE" id="PS51819"/>
    </source>
</evidence>
<dbReference type="EMBL" id="CP005986">
    <property type="protein sequence ID" value="AIA54833.1"/>
    <property type="molecule type" value="Genomic_DNA"/>
</dbReference>
<dbReference type="AlphaFoldDB" id="A0A059ZTN3"/>
<evidence type="ECO:0000313" key="2">
    <source>
        <dbReference type="EMBL" id="AIA54833.1"/>
    </source>
</evidence>
<dbReference type="HOGENOM" id="CLU_1834272_0_0_6"/>
<evidence type="ECO:0000313" key="3">
    <source>
        <dbReference type="Proteomes" id="UP000005522"/>
    </source>
</evidence>
<organism evidence="2 3">
    <name type="scientific">Acidithiobacillus caldus (strain ATCC 51756 / DSM 8584 / KU)</name>
    <dbReference type="NCBI Taxonomy" id="637389"/>
    <lineage>
        <taxon>Bacteria</taxon>
        <taxon>Pseudomonadati</taxon>
        <taxon>Pseudomonadota</taxon>
        <taxon>Acidithiobacillia</taxon>
        <taxon>Acidithiobacillales</taxon>
        <taxon>Acidithiobacillaceae</taxon>
        <taxon>Acidithiobacillus</taxon>
    </lineage>
</organism>
<dbReference type="InterPro" id="IPR029068">
    <property type="entry name" value="Glyas_Bleomycin-R_OHBP_Dase"/>
</dbReference>
<dbReference type="GO" id="GO:0008794">
    <property type="term" value="F:arsenate reductase (glutaredoxin) activity"/>
    <property type="evidence" value="ECO:0007669"/>
    <property type="project" value="UniProtKB-EC"/>
</dbReference>
<protein>
    <submittedName>
        <fullName evidence="2">Arsenate reductase</fullName>
        <ecNumber evidence="2">1.20.4.1</ecNumber>
    </submittedName>
</protein>
<dbReference type="PANTHER" id="PTHR41294">
    <property type="entry name" value="CADMIUM-INDUCED PROTEIN CADI"/>
    <property type="match status" value="1"/>
</dbReference>